<keyword evidence="1" id="KW-0812">Transmembrane</keyword>
<keyword evidence="3" id="KW-1185">Reference proteome</keyword>
<dbReference type="AlphaFoldDB" id="A0A923S763"/>
<organism evidence="2 3">
    <name type="scientific">Dysosmobacter segnis</name>
    <dbReference type="NCBI Taxonomy" id="2763042"/>
    <lineage>
        <taxon>Bacteria</taxon>
        <taxon>Bacillati</taxon>
        <taxon>Bacillota</taxon>
        <taxon>Clostridia</taxon>
        <taxon>Eubacteriales</taxon>
        <taxon>Oscillospiraceae</taxon>
        <taxon>Dysosmobacter</taxon>
    </lineage>
</organism>
<comment type="caution">
    <text evidence="2">The sequence shown here is derived from an EMBL/GenBank/DDBJ whole genome shotgun (WGS) entry which is preliminary data.</text>
</comment>
<dbReference type="EMBL" id="JACOQI010000004">
    <property type="protein sequence ID" value="MBC5769838.1"/>
    <property type="molecule type" value="Genomic_DNA"/>
</dbReference>
<proteinExistence type="predicted"/>
<evidence type="ECO:0000256" key="1">
    <source>
        <dbReference type="SAM" id="Phobius"/>
    </source>
</evidence>
<reference evidence="2" key="1">
    <citation type="submission" date="2020-08" db="EMBL/GenBank/DDBJ databases">
        <title>Genome public.</title>
        <authorList>
            <person name="Liu C."/>
            <person name="Sun Q."/>
        </authorList>
    </citation>
    <scope>NUCLEOTIDE SEQUENCE</scope>
    <source>
        <strain evidence="2">BX15</strain>
    </source>
</reference>
<accession>A0A923S763</accession>
<name>A0A923S763_9FIRM</name>
<evidence type="ECO:0000313" key="3">
    <source>
        <dbReference type="Proteomes" id="UP000620327"/>
    </source>
</evidence>
<keyword evidence="1" id="KW-1133">Transmembrane helix</keyword>
<evidence type="ECO:0000313" key="2">
    <source>
        <dbReference type="EMBL" id="MBC5769838.1"/>
    </source>
</evidence>
<feature type="transmembrane region" description="Helical" evidence="1">
    <location>
        <begin position="7"/>
        <end position="29"/>
    </location>
</feature>
<gene>
    <name evidence="2" type="ORF">H8Z83_05795</name>
</gene>
<keyword evidence="1" id="KW-0472">Membrane</keyword>
<protein>
    <submittedName>
        <fullName evidence="2">Uncharacterized protein</fullName>
    </submittedName>
</protein>
<dbReference type="Proteomes" id="UP000620327">
    <property type="component" value="Unassembled WGS sequence"/>
</dbReference>
<sequence length="112" mass="11966">MNVFRDGVIAFFSAVGMTTVVWLLAGAVLHAGRPTIPGLLLVLPVRGEALALEHDVRELRRVRSSLPGARIVIADCGLTAEARGLADYLAEREDNAAVVDGADFRLDAGDKR</sequence>
<dbReference type="RefSeq" id="WP_187014190.1">
    <property type="nucleotide sequence ID" value="NZ_JACOQI010000004.1"/>
</dbReference>